<keyword evidence="1" id="KW-0812">Transmembrane</keyword>
<dbReference type="Gramene" id="Solyc05g006705.1.1">
    <property type="protein sequence ID" value="Solyc05g006705.1.1"/>
    <property type="gene ID" value="Solyc05g006705.1"/>
</dbReference>
<dbReference type="Proteomes" id="UP000004994">
    <property type="component" value="Chromosome 5"/>
</dbReference>
<name>A0A3Q7GC78_SOLLC</name>
<evidence type="ECO:0000256" key="1">
    <source>
        <dbReference type="SAM" id="Phobius"/>
    </source>
</evidence>
<accession>A0A3Q7GC78</accession>
<keyword evidence="1" id="KW-0472">Membrane</keyword>
<dbReference type="PaxDb" id="4081-Solyc05g006710.2.1"/>
<reference evidence="2" key="1">
    <citation type="journal article" date="2012" name="Nature">
        <title>The tomato genome sequence provides insights into fleshy fruit evolution.</title>
        <authorList>
            <consortium name="Tomato Genome Consortium"/>
        </authorList>
    </citation>
    <scope>NUCLEOTIDE SEQUENCE [LARGE SCALE GENOMIC DNA]</scope>
    <source>
        <strain evidence="2">cv. Heinz 1706</strain>
    </source>
</reference>
<organism evidence="2">
    <name type="scientific">Solanum lycopersicum</name>
    <name type="common">Tomato</name>
    <name type="synonym">Lycopersicon esculentum</name>
    <dbReference type="NCBI Taxonomy" id="4081"/>
    <lineage>
        <taxon>Eukaryota</taxon>
        <taxon>Viridiplantae</taxon>
        <taxon>Streptophyta</taxon>
        <taxon>Embryophyta</taxon>
        <taxon>Tracheophyta</taxon>
        <taxon>Spermatophyta</taxon>
        <taxon>Magnoliopsida</taxon>
        <taxon>eudicotyledons</taxon>
        <taxon>Gunneridae</taxon>
        <taxon>Pentapetalae</taxon>
        <taxon>asterids</taxon>
        <taxon>lamiids</taxon>
        <taxon>Solanales</taxon>
        <taxon>Solanaceae</taxon>
        <taxon>Solanoideae</taxon>
        <taxon>Solaneae</taxon>
        <taxon>Solanum</taxon>
        <taxon>Solanum subgen. Lycopersicon</taxon>
    </lineage>
</organism>
<evidence type="ECO:0000313" key="3">
    <source>
        <dbReference type="Proteomes" id="UP000004994"/>
    </source>
</evidence>
<evidence type="ECO:0000313" key="2">
    <source>
        <dbReference type="EnsemblPlants" id="Solyc05g006705.1.1"/>
    </source>
</evidence>
<proteinExistence type="predicted"/>
<keyword evidence="1" id="KW-1133">Transmembrane helix</keyword>
<sequence>MILHPVAIFGTSDKKLVVLLPMMLIFFVLKSVQVVLLCKSSDDILRHASLLYLGGEGRTNESPLKQSRLDQKEACKLEWRYPNTGNMGSSKSPAEAFFKREGPSYMLHP</sequence>
<keyword evidence="3" id="KW-1185">Reference proteome</keyword>
<feature type="transmembrane region" description="Helical" evidence="1">
    <location>
        <begin position="16"/>
        <end position="38"/>
    </location>
</feature>
<dbReference type="InParanoid" id="A0A3Q7GC78"/>
<protein>
    <submittedName>
        <fullName evidence="2">Uncharacterized protein</fullName>
    </submittedName>
</protein>
<dbReference type="AlphaFoldDB" id="A0A3Q7GC78"/>
<dbReference type="EnsemblPlants" id="Solyc05g006705.1.1">
    <property type="protein sequence ID" value="Solyc05g006705.1.1"/>
    <property type="gene ID" value="Solyc05g006705.1"/>
</dbReference>
<reference evidence="2" key="2">
    <citation type="submission" date="2019-01" db="UniProtKB">
        <authorList>
            <consortium name="EnsemblPlants"/>
        </authorList>
    </citation>
    <scope>IDENTIFICATION</scope>
    <source>
        <strain evidence="2">cv. Heinz 1706</strain>
    </source>
</reference>